<dbReference type="EMBL" id="LN891196">
    <property type="protein sequence ID" value="CUS07585.1"/>
    <property type="molecule type" value="Genomic_DNA"/>
</dbReference>
<dbReference type="PANTHER" id="PTHR19848">
    <property type="entry name" value="WD40 REPEAT PROTEIN"/>
    <property type="match status" value="1"/>
</dbReference>
<gene>
    <name evidence="12" type="ORF">GSTUAT00008343001</name>
</gene>
<feature type="region of interest" description="Disordered" evidence="10">
    <location>
        <begin position="1"/>
        <end position="22"/>
    </location>
</feature>
<evidence type="ECO:0000313" key="12">
    <source>
        <dbReference type="EMBL" id="CUS07585.1"/>
    </source>
</evidence>
<evidence type="ECO:0000256" key="3">
    <source>
        <dbReference type="ARBA" id="ARBA00022737"/>
    </source>
</evidence>
<evidence type="ECO:0000256" key="7">
    <source>
        <dbReference type="ARBA" id="ARBA00077034"/>
    </source>
</evidence>
<dbReference type="Gene3D" id="2.130.10.10">
    <property type="entry name" value="YVTN repeat-like/Quinoprotein amine dehydrogenase"/>
    <property type="match status" value="1"/>
</dbReference>
<keyword evidence="3" id="KW-0677">Repeat</keyword>
<feature type="repeat" description="WD" evidence="9">
    <location>
        <begin position="141"/>
        <end position="183"/>
    </location>
</feature>
<keyword evidence="13" id="KW-1185">Reference proteome</keyword>
<name>A0A292PLL9_9PEZI</name>
<protein>
    <recommendedName>
        <fullName evidence="6">Ribosome assembly protein 4</fullName>
    </recommendedName>
    <alternativeName>
        <fullName evidence="8">Notchless protein homolog 1</fullName>
    </alternativeName>
    <alternativeName>
        <fullName evidence="7">Ribosome biogenesis factor RSA4</fullName>
    </alternativeName>
</protein>
<dbReference type="SUPFAM" id="SSF50978">
    <property type="entry name" value="WD40 repeat-like"/>
    <property type="match status" value="1"/>
</dbReference>
<feature type="domain" description="NLE" evidence="11">
    <location>
        <begin position="37"/>
        <end position="84"/>
    </location>
</feature>
<dbReference type="InterPro" id="IPR036322">
    <property type="entry name" value="WD40_repeat_dom_sf"/>
</dbReference>
<keyword evidence="2 9" id="KW-0853">WD repeat</keyword>
<dbReference type="InterPro" id="IPR012972">
    <property type="entry name" value="NLE"/>
</dbReference>
<dbReference type="InterPro" id="IPR015943">
    <property type="entry name" value="WD40/YVTN_repeat-like_dom_sf"/>
</dbReference>
<keyword evidence="4" id="KW-0539">Nucleus</keyword>
<dbReference type="AlphaFoldDB" id="A0A292PLL9"/>
<evidence type="ECO:0000259" key="11">
    <source>
        <dbReference type="Pfam" id="PF08154"/>
    </source>
</evidence>
<evidence type="ECO:0000256" key="2">
    <source>
        <dbReference type="ARBA" id="ARBA00022574"/>
    </source>
</evidence>
<dbReference type="InterPro" id="IPR019775">
    <property type="entry name" value="WD40_repeat_CS"/>
</dbReference>
<evidence type="ECO:0000256" key="1">
    <source>
        <dbReference type="ARBA" id="ARBA00004604"/>
    </source>
</evidence>
<dbReference type="InterPro" id="IPR001680">
    <property type="entry name" value="WD40_rpt"/>
</dbReference>
<dbReference type="Proteomes" id="UP001412239">
    <property type="component" value="Unassembled WGS sequence"/>
</dbReference>
<dbReference type="PRINTS" id="PR00320">
    <property type="entry name" value="GPROTEINBRPT"/>
</dbReference>
<dbReference type="PROSITE" id="PS50082">
    <property type="entry name" value="WD_REPEATS_2"/>
    <property type="match status" value="7"/>
</dbReference>
<evidence type="ECO:0000256" key="5">
    <source>
        <dbReference type="ARBA" id="ARBA00061016"/>
    </source>
</evidence>
<feature type="repeat" description="WD" evidence="9">
    <location>
        <begin position="227"/>
        <end position="265"/>
    </location>
</feature>
<feature type="compositionally biased region" description="Basic and acidic residues" evidence="10">
    <location>
        <begin position="13"/>
        <end position="22"/>
    </location>
</feature>
<sequence>MATVPPPKSKRQKLADTKRTREQQDIELIPESVPNVVVHLRASDTGDKLAGELHIPGNSTAQQLDLLVNKLLRTEDDRVPYTFSLLTDSTNPDSTVIDITNDLWTSVLKPGHKTTEDVLTLVYTPQAVFRVRAVSRCSSAISGHGDAILTAQFSPASSSRMATGSGDGTARVWDCDTETPMHTLKGHKSWVLCVSWSPDAKYIATGSMDNTIRLWDSKAGKALGDAMKGHTKWITGLSWEPYHLQNPDVYRFVSSSKDQTIRIWNATLRRVELTMSAHSAAVTCVKWGGIGFIYSASQDKTIKVWDSKDGKLLHNLNAHAHWVNHLALSTDFVLRTAYHEHTGKAPATDEGKVNKAKERFEKAATFGGEAVERLVTASDDFTMYLWEPKKGTKPIARLLGHQKLVNHVSFSPDGRLIASASFDNHVKLWDGRDGKFVFSSLYDINFALTGASPRFINTLRGHVAPVYQCSFSADSRLLVSCSKDTTLKVWDVKTGKLHTDLPGHQDEVFAVDWSPDGKKVGSGGKDKVFGCSPARPASSPAR</sequence>
<feature type="repeat" description="WD" evidence="9">
    <location>
        <begin position="459"/>
        <end position="500"/>
    </location>
</feature>
<feature type="compositionally biased region" description="Basic and acidic residues" evidence="10">
    <location>
        <begin position="518"/>
        <end position="528"/>
    </location>
</feature>
<dbReference type="Pfam" id="PF00400">
    <property type="entry name" value="WD40"/>
    <property type="match status" value="7"/>
</dbReference>
<evidence type="ECO:0000256" key="8">
    <source>
        <dbReference type="ARBA" id="ARBA00080836"/>
    </source>
</evidence>
<dbReference type="SMART" id="SM00320">
    <property type="entry name" value="WD40"/>
    <property type="match status" value="8"/>
</dbReference>
<evidence type="ECO:0000256" key="9">
    <source>
        <dbReference type="PROSITE-ProRule" id="PRU00221"/>
    </source>
</evidence>
<dbReference type="FunFam" id="2.130.10.10:FF:000092">
    <property type="entry name" value="notchless protein homolog"/>
    <property type="match status" value="1"/>
</dbReference>
<reference evidence="12" key="1">
    <citation type="submission" date="2015-10" db="EMBL/GenBank/DDBJ databases">
        <authorList>
            <person name="Regsiter A."/>
            <person name="william w."/>
        </authorList>
    </citation>
    <scope>NUCLEOTIDE SEQUENCE</scope>
    <source>
        <strain evidence="12">Montdore</strain>
    </source>
</reference>
<evidence type="ECO:0000313" key="13">
    <source>
        <dbReference type="Proteomes" id="UP001412239"/>
    </source>
</evidence>
<feature type="repeat" description="WD" evidence="9">
    <location>
        <begin position="398"/>
        <end position="439"/>
    </location>
</feature>
<organism evidence="12 13">
    <name type="scientific">Tuber aestivum</name>
    <name type="common">summer truffle</name>
    <dbReference type="NCBI Taxonomy" id="59557"/>
    <lineage>
        <taxon>Eukaryota</taxon>
        <taxon>Fungi</taxon>
        <taxon>Dikarya</taxon>
        <taxon>Ascomycota</taxon>
        <taxon>Pezizomycotina</taxon>
        <taxon>Pezizomycetes</taxon>
        <taxon>Pezizales</taxon>
        <taxon>Tuberaceae</taxon>
        <taxon>Tuber</taxon>
    </lineage>
</organism>
<dbReference type="GO" id="GO:0005730">
    <property type="term" value="C:nucleolus"/>
    <property type="evidence" value="ECO:0007669"/>
    <property type="project" value="UniProtKB-SubCell"/>
</dbReference>
<dbReference type="CDD" id="cd00200">
    <property type="entry name" value="WD40"/>
    <property type="match status" value="1"/>
</dbReference>
<feature type="repeat" description="WD" evidence="9">
    <location>
        <begin position="184"/>
        <end position="225"/>
    </location>
</feature>
<evidence type="ECO:0000256" key="6">
    <source>
        <dbReference type="ARBA" id="ARBA00068030"/>
    </source>
</evidence>
<dbReference type="GO" id="GO:0000027">
    <property type="term" value="P:ribosomal large subunit assembly"/>
    <property type="evidence" value="ECO:0007669"/>
    <property type="project" value="TreeGrafter"/>
</dbReference>
<evidence type="ECO:0000256" key="4">
    <source>
        <dbReference type="ARBA" id="ARBA00023242"/>
    </source>
</evidence>
<accession>A0A292PLL9</accession>
<dbReference type="InterPro" id="IPR020472">
    <property type="entry name" value="WD40_PAC1"/>
</dbReference>
<comment type="similarity">
    <text evidence="5">Belongs to the NLE1/RSA4 family.</text>
</comment>
<feature type="repeat" description="WD" evidence="9">
    <location>
        <begin position="275"/>
        <end position="315"/>
    </location>
</feature>
<dbReference type="PROSITE" id="PS00678">
    <property type="entry name" value="WD_REPEATS_1"/>
    <property type="match status" value="1"/>
</dbReference>
<proteinExistence type="inferred from homology"/>
<evidence type="ECO:0000256" key="10">
    <source>
        <dbReference type="SAM" id="MobiDB-lite"/>
    </source>
</evidence>
<comment type="subcellular location">
    <subcellularLocation>
        <location evidence="1">Nucleus</location>
        <location evidence="1">Nucleolus</location>
    </subcellularLocation>
</comment>
<dbReference type="Pfam" id="PF08154">
    <property type="entry name" value="NLE"/>
    <property type="match status" value="1"/>
</dbReference>
<dbReference type="PROSITE" id="PS50294">
    <property type="entry name" value="WD_REPEATS_REGION"/>
    <property type="match status" value="5"/>
</dbReference>
<feature type="region of interest" description="Disordered" evidence="10">
    <location>
        <begin position="518"/>
        <end position="542"/>
    </location>
</feature>
<dbReference type="PANTHER" id="PTHR19848:SF0">
    <property type="entry name" value="NOTCHLESS PROTEIN HOMOLOG 1"/>
    <property type="match status" value="1"/>
</dbReference>
<feature type="repeat" description="WD" evidence="9">
    <location>
        <begin position="501"/>
        <end position="526"/>
    </location>
</feature>